<evidence type="ECO:0000313" key="1">
    <source>
        <dbReference type="EMBL" id="EEP27841.1"/>
    </source>
</evidence>
<organism evidence="1 2">
    <name type="scientific">Shuttleworthella satelles DSM 14600</name>
    <dbReference type="NCBI Taxonomy" id="626523"/>
    <lineage>
        <taxon>Bacteria</taxon>
        <taxon>Bacillati</taxon>
        <taxon>Bacillota</taxon>
        <taxon>Clostridia</taxon>
        <taxon>Lachnospirales</taxon>
        <taxon>Lachnospiraceae</taxon>
        <taxon>Shuttleworthella</taxon>
    </lineage>
</organism>
<gene>
    <name evidence="1" type="ORF">GCWU000342_01835</name>
</gene>
<name>C4GCZ1_9FIRM</name>
<dbReference type="HOGENOM" id="CLU_3188996_0_0_9"/>
<sequence>MTAAENPVRRHSDCYKKIPGRSVRKHPGTSAYNALLLIFQADHSSP</sequence>
<dbReference type="Proteomes" id="UP000003494">
    <property type="component" value="Unassembled WGS sequence"/>
</dbReference>
<keyword evidence="2" id="KW-1185">Reference proteome</keyword>
<reference evidence="1" key="1">
    <citation type="submission" date="2009-04" db="EMBL/GenBank/DDBJ databases">
        <authorList>
            <person name="Weinstock G."/>
            <person name="Sodergren E."/>
            <person name="Clifton S."/>
            <person name="Fulton L."/>
            <person name="Fulton B."/>
            <person name="Courtney L."/>
            <person name="Fronick C."/>
            <person name="Harrison M."/>
            <person name="Strong C."/>
            <person name="Farmer C."/>
            <person name="Delahaunty K."/>
            <person name="Markovic C."/>
            <person name="Hall O."/>
            <person name="Minx P."/>
            <person name="Tomlinson C."/>
            <person name="Mitreva M."/>
            <person name="Nelson J."/>
            <person name="Hou S."/>
            <person name="Wollam A."/>
            <person name="Pepin K.H."/>
            <person name="Johnson M."/>
            <person name="Bhonagiri V."/>
            <person name="Nash W.E."/>
            <person name="Warren W."/>
            <person name="Chinwalla A."/>
            <person name="Mardis E.R."/>
            <person name="Wilson R.K."/>
        </authorList>
    </citation>
    <scope>NUCLEOTIDE SEQUENCE [LARGE SCALE GENOMIC DNA]</scope>
    <source>
        <strain evidence="1">DSM 14600</strain>
    </source>
</reference>
<accession>C4GCZ1</accession>
<dbReference type="EMBL" id="ACIP02000004">
    <property type="protein sequence ID" value="EEP27841.1"/>
    <property type="molecule type" value="Genomic_DNA"/>
</dbReference>
<evidence type="ECO:0000313" key="2">
    <source>
        <dbReference type="Proteomes" id="UP000003494"/>
    </source>
</evidence>
<protein>
    <submittedName>
        <fullName evidence="1">Uncharacterized protein</fullName>
    </submittedName>
</protein>
<dbReference type="AlphaFoldDB" id="C4GCZ1"/>
<comment type="caution">
    <text evidence="1">The sequence shown here is derived from an EMBL/GenBank/DDBJ whole genome shotgun (WGS) entry which is preliminary data.</text>
</comment>
<proteinExistence type="predicted"/>